<keyword evidence="3" id="KW-1003">Cell membrane</keyword>
<feature type="transmembrane region" description="Helical" evidence="8">
    <location>
        <begin position="302"/>
        <end position="324"/>
    </location>
</feature>
<protein>
    <submittedName>
        <fullName evidence="10">MFS transporter</fullName>
    </submittedName>
</protein>
<keyword evidence="6 8" id="KW-0472">Membrane</keyword>
<dbReference type="Gene3D" id="1.20.1250.20">
    <property type="entry name" value="MFS general substrate transporter like domains"/>
    <property type="match status" value="1"/>
</dbReference>
<dbReference type="InterPro" id="IPR004638">
    <property type="entry name" value="EmrB-like"/>
</dbReference>
<sequence length="585" mass="60314">MAPAGSPSARQLPPATRPRWPGAEPPGPAAWCHRYQDAGRWRSSGLSVSAGDSPRAITEIWRREVSEQPSTAPLEPGEAAKTPSSQRWWILAVLCLVVTVVEVDSTVVNVALPTLANGLRADASDLAWINDAYILTFASFQLIWGRLGDRFGHKRLLQVSLLLLGASSLLCAYATSTTELIIWRALLGVGGAGVLPASLALVTLSFDKAERPKAFGIWSAMTVLGLPLGPVLGGWLLEHFWWGSVFLINVPLVVITLIAAQVLIRTGPPAGDAAGQDVPGVVLATVGVAALLFGVIEGPRLGWGSVFVLGAFVVGVVLLVAFFLRQNRAEAPVFDPKLLKLRTYTMGSLANSLSFFTFTGVMFVLTQYLQAAHGYSPLQAGLGLIPLALLFTGASTVAGPVVKWIDNRGAVAAGLALIGAGMLVLVTLTATSGYAVIATSLALIGFGAGLAIGPGIAISLSEVPPKLAGVASAAGSALRQIGGAIGVAVLGSIVVSTYASELRPHLAGVPGPIANQAQESVASASAAFSALPGDQAAELTRSAHDAYVSGLHVTAVVAAAIALVSAALIYLRLPRSAGANAEELV</sequence>
<feature type="transmembrane region" description="Helical" evidence="8">
    <location>
        <begin position="241"/>
        <end position="264"/>
    </location>
</feature>
<keyword evidence="5 8" id="KW-1133">Transmembrane helix</keyword>
<dbReference type="EMBL" id="NMUL01000074">
    <property type="protein sequence ID" value="OXM59756.1"/>
    <property type="molecule type" value="Genomic_DNA"/>
</dbReference>
<proteinExistence type="predicted"/>
<feature type="transmembrane region" description="Helical" evidence="8">
    <location>
        <begin position="381"/>
        <end position="402"/>
    </location>
</feature>
<dbReference type="Pfam" id="PF07690">
    <property type="entry name" value="MFS_1"/>
    <property type="match status" value="2"/>
</dbReference>
<evidence type="ECO:0000313" key="10">
    <source>
        <dbReference type="EMBL" id="OXM59756.1"/>
    </source>
</evidence>
<dbReference type="Proteomes" id="UP000215199">
    <property type="component" value="Unassembled WGS sequence"/>
</dbReference>
<dbReference type="InterPro" id="IPR011701">
    <property type="entry name" value="MFS"/>
</dbReference>
<dbReference type="PROSITE" id="PS50850">
    <property type="entry name" value="MFS"/>
    <property type="match status" value="1"/>
</dbReference>
<evidence type="ECO:0000256" key="7">
    <source>
        <dbReference type="SAM" id="MobiDB-lite"/>
    </source>
</evidence>
<feature type="domain" description="Major facilitator superfamily (MFS) profile" evidence="9">
    <location>
        <begin position="90"/>
        <end position="577"/>
    </location>
</feature>
<feature type="transmembrane region" description="Helical" evidence="8">
    <location>
        <begin position="481"/>
        <end position="499"/>
    </location>
</feature>
<evidence type="ECO:0000313" key="11">
    <source>
        <dbReference type="Proteomes" id="UP000215199"/>
    </source>
</evidence>
<dbReference type="NCBIfam" id="TIGR00711">
    <property type="entry name" value="efflux_EmrB"/>
    <property type="match status" value="1"/>
</dbReference>
<dbReference type="GO" id="GO:0005886">
    <property type="term" value="C:plasma membrane"/>
    <property type="evidence" value="ECO:0007669"/>
    <property type="project" value="UniProtKB-SubCell"/>
</dbReference>
<dbReference type="CDD" id="cd17321">
    <property type="entry name" value="MFS_MMR_MDR_like"/>
    <property type="match status" value="1"/>
</dbReference>
<comment type="subcellular location">
    <subcellularLocation>
        <location evidence="1">Cell membrane</location>
        <topology evidence="1">Multi-pass membrane protein</topology>
    </subcellularLocation>
</comment>
<feature type="transmembrane region" description="Helical" evidence="8">
    <location>
        <begin position="181"/>
        <end position="202"/>
    </location>
</feature>
<keyword evidence="4 8" id="KW-0812">Transmembrane</keyword>
<dbReference type="AlphaFoldDB" id="A0A229SLP5"/>
<evidence type="ECO:0000256" key="5">
    <source>
        <dbReference type="ARBA" id="ARBA00022989"/>
    </source>
</evidence>
<evidence type="ECO:0000259" key="9">
    <source>
        <dbReference type="PROSITE" id="PS50850"/>
    </source>
</evidence>
<feature type="transmembrane region" description="Helical" evidence="8">
    <location>
        <begin position="156"/>
        <end position="175"/>
    </location>
</feature>
<evidence type="ECO:0000256" key="3">
    <source>
        <dbReference type="ARBA" id="ARBA00022475"/>
    </source>
</evidence>
<name>A0A229SLP5_9PSEU</name>
<feature type="transmembrane region" description="Helical" evidence="8">
    <location>
        <begin position="434"/>
        <end position="460"/>
    </location>
</feature>
<evidence type="ECO:0000256" key="1">
    <source>
        <dbReference type="ARBA" id="ARBA00004651"/>
    </source>
</evidence>
<dbReference type="GO" id="GO:0022857">
    <property type="term" value="F:transmembrane transporter activity"/>
    <property type="evidence" value="ECO:0007669"/>
    <property type="project" value="InterPro"/>
</dbReference>
<feature type="transmembrane region" description="Helical" evidence="8">
    <location>
        <begin position="127"/>
        <end position="144"/>
    </location>
</feature>
<organism evidence="10 11">
    <name type="scientific">Amycolatopsis vastitatis</name>
    <dbReference type="NCBI Taxonomy" id="1905142"/>
    <lineage>
        <taxon>Bacteria</taxon>
        <taxon>Bacillati</taxon>
        <taxon>Actinomycetota</taxon>
        <taxon>Actinomycetes</taxon>
        <taxon>Pseudonocardiales</taxon>
        <taxon>Pseudonocardiaceae</taxon>
        <taxon>Amycolatopsis</taxon>
    </lineage>
</organism>
<feature type="transmembrane region" description="Helical" evidence="8">
    <location>
        <begin position="88"/>
        <end position="107"/>
    </location>
</feature>
<comment type="caution">
    <text evidence="10">The sequence shown here is derived from an EMBL/GenBank/DDBJ whole genome shotgun (WGS) entry which is preliminary data.</text>
</comment>
<gene>
    <name evidence="10" type="ORF">CF165_45975</name>
</gene>
<dbReference type="PRINTS" id="PR01036">
    <property type="entry name" value="TCRTETB"/>
</dbReference>
<feature type="region of interest" description="Disordered" evidence="7">
    <location>
        <begin position="1"/>
        <end position="31"/>
    </location>
</feature>
<keyword evidence="11" id="KW-1185">Reference proteome</keyword>
<dbReference type="PANTHER" id="PTHR42718">
    <property type="entry name" value="MAJOR FACILITATOR SUPERFAMILY MULTIDRUG TRANSPORTER MFSC"/>
    <property type="match status" value="1"/>
</dbReference>
<evidence type="ECO:0000256" key="8">
    <source>
        <dbReference type="SAM" id="Phobius"/>
    </source>
</evidence>
<dbReference type="PANTHER" id="PTHR42718:SF42">
    <property type="entry name" value="EXPORT PROTEIN"/>
    <property type="match status" value="1"/>
</dbReference>
<keyword evidence="2" id="KW-0813">Transport</keyword>
<dbReference type="Gene3D" id="1.20.1720.10">
    <property type="entry name" value="Multidrug resistance protein D"/>
    <property type="match status" value="1"/>
</dbReference>
<dbReference type="InterPro" id="IPR036259">
    <property type="entry name" value="MFS_trans_sf"/>
</dbReference>
<feature type="transmembrane region" description="Helical" evidence="8">
    <location>
        <begin position="214"/>
        <end position="235"/>
    </location>
</feature>
<evidence type="ECO:0000256" key="6">
    <source>
        <dbReference type="ARBA" id="ARBA00023136"/>
    </source>
</evidence>
<evidence type="ECO:0000256" key="4">
    <source>
        <dbReference type="ARBA" id="ARBA00022692"/>
    </source>
</evidence>
<reference evidence="11" key="1">
    <citation type="submission" date="2017-07" db="EMBL/GenBank/DDBJ databases">
        <title>Comparative genome mining reveals phylogenetic distribution patterns of secondary metabolites in Amycolatopsis.</title>
        <authorList>
            <person name="Adamek M."/>
            <person name="Alanjary M."/>
            <person name="Sales-Ortells H."/>
            <person name="Goodfellow M."/>
            <person name="Bull A.T."/>
            <person name="Kalinowski J."/>
            <person name="Ziemert N."/>
        </authorList>
    </citation>
    <scope>NUCLEOTIDE SEQUENCE [LARGE SCALE GENOMIC DNA]</scope>
    <source>
        <strain evidence="11">H5</strain>
    </source>
</reference>
<feature type="transmembrane region" description="Helical" evidence="8">
    <location>
        <begin position="409"/>
        <end position="428"/>
    </location>
</feature>
<accession>A0A229SLP5</accession>
<feature type="transmembrane region" description="Helical" evidence="8">
    <location>
        <begin position="276"/>
        <end position="296"/>
    </location>
</feature>
<feature type="transmembrane region" description="Helical" evidence="8">
    <location>
        <begin position="551"/>
        <end position="571"/>
    </location>
</feature>
<evidence type="ECO:0000256" key="2">
    <source>
        <dbReference type="ARBA" id="ARBA00022448"/>
    </source>
</evidence>
<dbReference type="SUPFAM" id="SSF103473">
    <property type="entry name" value="MFS general substrate transporter"/>
    <property type="match status" value="2"/>
</dbReference>
<dbReference type="InterPro" id="IPR020846">
    <property type="entry name" value="MFS_dom"/>
</dbReference>
<feature type="transmembrane region" description="Helical" evidence="8">
    <location>
        <begin position="344"/>
        <end position="369"/>
    </location>
</feature>